<keyword evidence="5 12" id="KW-0648">Protein biosynthesis</keyword>
<dbReference type="Gene3D" id="2.40.30.10">
    <property type="entry name" value="Translation factors"/>
    <property type="match status" value="1"/>
</dbReference>
<dbReference type="PANTHER" id="PTHR43512">
    <property type="entry name" value="TRANSLATION FACTOR GUF1-RELATED"/>
    <property type="match status" value="1"/>
</dbReference>
<dbReference type="InterPro" id="IPR013842">
    <property type="entry name" value="LepA_CTD"/>
</dbReference>
<comment type="catalytic activity">
    <reaction evidence="8 12">
        <text>GTP + H2O = GDP + phosphate + H(+)</text>
        <dbReference type="Rhea" id="RHEA:19669"/>
        <dbReference type="ChEBI" id="CHEBI:15377"/>
        <dbReference type="ChEBI" id="CHEBI:15378"/>
        <dbReference type="ChEBI" id="CHEBI:37565"/>
        <dbReference type="ChEBI" id="CHEBI:43474"/>
        <dbReference type="ChEBI" id="CHEBI:58189"/>
        <dbReference type="EC" id="3.6.5.n1"/>
    </reaction>
</comment>
<comment type="function">
    <text evidence="9 12">Required for accurate and efficient protein synthesis under certain stress conditions. May act as a fidelity factor of the translation reaction, by catalyzing a one-codon backward translocation of tRNAs on improperly translocated ribosomes. Back-translocation proceeds from a post-translocation (POST) complex to a pre-translocation (PRE) complex, thus giving elongation factor G a second chance to translocate the tRNAs correctly. Binds to ribosomes in a GTP-dependent manner.</text>
</comment>
<dbReference type="InterPro" id="IPR031157">
    <property type="entry name" value="G_TR_CS"/>
</dbReference>
<dbReference type="InterPro" id="IPR000795">
    <property type="entry name" value="T_Tr_GTP-bd_dom"/>
</dbReference>
<dbReference type="Pfam" id="PF00009">
    <property type="entry name" value="GTP_EFTU"/>
    <property type="match status" value="1"/>
</dbReference>
<dbReference type="EC" id="3.6.5.n1" evidence="11 12"/>
<organism evidence="15 16">
    <name type="scientific">Candidatus Cerribacteria bacterium 'Amazon FNV 2010 28 9'</name>
    <dbReference type="NCBI Taxonomy" id="2081795"/>
    <lineage>
        <taxon>Bacteria</taxon>
        <taxon>Candidatus Cerribacteria</taxon>
    </lineage>
</organism>
<dbReference type="FunFam" id="3.30.70.2570:FF:000001">
    <property type="entry name" value="Translation factor GUF1, mitochondrial"/>
    <property type="match status" value="1"/>
</dbReference>
<keyword evidence="6 12" id="KW-0342">GTP-binding</keyword>
<dbReference type="Gene3D" id="3.30.70.240">
    <property type="match status" value="1"/>
</dbReference>
<feature type="domain" description="Tr-type G" evidence="14">
    <location>
        <begin position="3"/>
        <end position="192"/>
    </location>
</feature>
<dbReference type="GO" id="GO:0005525">
    <property type="term" value="F:GTP binding"/>
    <property type="evidence" value="ECO:0007669"/>
    <property type="project" value="UniProtKB-UniRule"/>
</dbReference>
<evidence type="ECO:0000256" key="4">
    <source>
        <dbReference type="ARBA" id="ARBA00022801"/>
    </source>
</evidence>
<dbReference type="SUPFAM" id="SSF52540">
    <property type="entry name" value="P-loop containing nucleoside triphosphate hydrolases"/>
    <property type="match status" value="1"/>
</dbReference>
<evidence type="ECO:0000256" key="5">
    <source>
        <dbReference type="ARBA" id="ARBA00022917"/>
    </source>
</evidence>
<keyword evidence="7 12" id="KW-0472">Membrane</keyword>
<evidence type="ECO:0000256" key="10">
    <source>
        <dbReference type="ARBA" id="ARBA00061052"/>
    </source>
</evidence>
<evidence type="ECO:0000256" key="12">
    <source>
        <dbReference type="HAMAP-Rule" id="MF_00071"/>
    </source>
</evidence>
<dbReference type="PROSITE" id="PS51722">
    <property type="entry name" value="G_TR_2"/>
    <property type="match status" value="1"/>
</dbReference>
<keyword evidence="4 12" id="KW-0378">Hydrolase</keyword>
<dbReference type="NCBIfam" id="TIGR01393">
    <property type="entry name" value="lepA"/>
    <property type="match status" value="1"/>
</dbReference>
<dbReference type="InterPro" id="IPR027417">
    <property type="entry name" value="P-loop_NTPase"/>
</dbReference>
<dbReference type="GO" id="GO:0003924">
    <property type="term" value="F:GTPase activity"/>
    <property type="evidence" value="ECO:0007669"/>
    <property type="project" value="UniProtKB-UniRule"/>
</dbReference>
<dbReference type="GO" id="GO:0005886">
    <property type="term" value="C:plasma membrane"/>
    <property type="evidence" value="ECO:0007669"/>
    <property type="project" value="UniProtKB-SubCell"/>
</dbReference>
<dbReference type="PROSITE" id="PS00301">
    <property type="entry name" value="G_TR_1"/>
    <property type="match status" value="1"/>
</dbReference>
<keyword evidence="2 12" id="KW-1003">Cell membrane</keyword>
<dbReference type="Proteomes" id="UP000246104">
    <property type="component" value="Unassembled WGS sequence"/>
</dbReference>
<evidence type="ECO:0000256" key="3">
    <source>
        <dbReference type="ARBA" id="ARBA00022741"/>
    </source>
</evidence>
<proteinExistence type="inferred from homology"/>
<dbReference type="SUPFAM" id="SSF54980">
    <property type="entry name" value="EF-G C-terminal domain-like"/>
    <property type="match status" value="2"/>
</dbReference>
<dbReference type="FunFam" id="3.30.70.240:FF:000007">
    <property type="entry name" value="Translation factor GUF1, mitochondrial"/>
    <property type="match status" value="1"/>
</dbReference>
<protein>
    <recommendedName>
        <fullName evidence="11 12">Elongation factor 4</fullName>
        <shortName evidence="12">EF-4</shortName>
        <ecNumber evidence="11 12">3.6.5.n1</ecNumber>
    </recommendedName>
    <alternativeName>
        <fullName evidence="12">Ribosomal back-translocase LepA</fullName>
    </alternativeName>
</protein>
<dbReference type="HAMAP" id="MF_00071">
    <property type="entry name" value="LepA"/>
    <property type="match status" value="1"/>
</dbReference>
<reference evidence="15 16" key="1">
    <citation type="submission" date="2018-02" db="EMBL/GenBank/DDBJ databases">
        <title>Genomic Reconstructions from Amazon Rainforest and Pasture Soil Reveal Novel Insights into the Physiology of Candidate Phyla in Tropical Sites.</title>
        <authorList>
            <person name="Kroeger M.E."/>
            <person name="Delmont T."/>
            <person name="Eren A.M."/>
            <person name="Guo J."/>
            <person name="Meyer K.M."/>
            <person name="Khan K."/>
            <person name="Rodrigues J.L.M."/>
            <person name="Bohannan B.J.M."/>
            <person name="Tringe S."/>
            <person name="Borges C.D."/>
            <person name="Tiedje J."/>
            <person name="Tsai S.M."/>
            <person name="Nusslein K."/>
        </authorList>
    </citation>
    <scope>NUCLEOTIDE SEQUENCE [LARGE SCALE GENOMIC DNA]</scope>
    <source>
        <strain evidence="15">Amazon FNV 2010 28 9</strain>
    </source>
</reference>
<feature type="binding site" evidence="12">
    <location>
        <begin position="15"/>
        <end position="20"/>
    </location>
    <ligand>
        <name>GTP</name>
        <dbReference type="ChEBI" id="CHEBI:37565"/>
    </ligand>
</feature>
<dbReference type="PANTHER" id="PTHR43512:SF4">
    <property type="entry name" value="TRANSLATION FACTOR GUF1 HOMOLOG, CHLOROPLASTIC"/>
    <property type="match status" value="1"/>
</dbReference>
<dbReference type="InterPro" id="IPR005225">
    <property type="entry name" value="Small_GTP-bd"/>
</dbReference>
<evidence type="ECO:0000256" key="8">
    <source>
        <dbReference type="ARBA" id="ARBA00050293"/>
    </source>
</evidence>
<dbReference type="Gene3D" id="3.40.50.300">
    <property type="entry name" value="P-loop containing nucleotide triphosphate hydrolases"/>
    <property type="match status" value="1"/>
</dbReference>
<dbReference type="EMBL" id="PSRQ01000026">
    <property type="protein sequence ID" value="PWU23659.1"/>
    <property type="molecule type" value="Genomic_DNA"/>
</dbReference>
<comment type="subcellular location">
    <subcellularLocation>
        <location evidence="12">Cell membrane</location>
        <topology evidence="12">Peripheral membrane protein</topology>
        <orientation evidence="12">Cytoplasmic side</orientation>
    </subcellularLocation>
</comment>
<evidence type="ECO:0000313" key="15">
    <source>
        <dbReference type="EMBL" id="PWU23659.1"/>
    </source>
</evidence>
<dbReference type="CDD" id="cd03709">
    <property type="entry name" value="lepA_C"/>
    <property type="match status" value="1"/>
</dbReference>
<dbReference type="NCBIfam" id="TIGR00231">
    <property type="entry name" value="small_GTP"/>
    <property type="match status" value="1"/>
</dbReference>
<dbReference type="SUPFAM" id="SSF50447">
    <property type="entry name" value="Translation proteins"/>
    <property type="match status" value="1"/>
</dbReference>
<comment type="caution">
    <text evidence="15">The sequence shown here is derived from an EMBL/GenBank/DDBJ whole genome shotgun (WGS) entry which is preliminary data.</text>
</comment>
<dbReference type="Pfam" id="PF06421">
    <property type="entry name" value="LepA_C"/>
    <property type="match status" value="1"/>
</dbReference>
<dbReference type="CDD" id="cd01890">
    <property type="entry name" value="LepA"/>
    <property type="match status" value="1"/>
</dbReference>
<evidence type="ECO:0000256" key="2">
    <source>
        <dbReference type="ARBA" id="ARBA00022475"/>
    </source>
</evidence>
<gene>
    <name evidence="12" type="primary">lepA</name>
    <name evidence="15" type="ORF">C5B42_02260</name>
</gene>
<dbReference type="SMART" id="SM00838">
    <property type="entry name" value="EFG_C"/>
    <property type="match status" value="1"/>
</dbReference>
<keyword evidence="3 12" id="KW-0547">Nucleotide-binding</keyword>
<keyword evidence="15" id="KW-0251">Elongation factor</keyword>
<evidence type="ECO:0000256" key="11">
    <source>
        <dbReference type="ARBA" id="ARBA00066744"/>
    </source>
</evidence>
<name>A0A317JP51_9BACT</name>
<evidence type="ECO:0000256" key="6">
    <source>
        <dbReference type="ARBA" id="ARBA00023134"/>
    </source>
</evidence>
<dbReference type="AlphaFoldDB" id="A0A317JP51"/>
<dbReference type="InterPro" id="IPR035647">
    <property type="entry name" value="EFG_III/V"/>
</dbReference>
<feature type="binding site" evidence="12">
    <location>
        <begin position="139"/>
        <end position="142"/>
    </location>
    <ligand>
        <name>GTP</name>
        <dbReference type="ChEBI" id="CHEBI:37565"/>
    </ligand>
</feature>
<comment type="similarity">
    <text evidence="1 12">Belongs to the TRAFAC class translation factor GTPase superfamily. Classic translation factor GTPase family. LepA subfamily.</text>
</comment>
<dbReference type="GO" id="GO:0043022">
    <property type="term" value="F:ribosome binding"/>
    <property type="evidence" value="ECO:0007669"/>
    <property type="project" value="UniProtKB-UniRule"/>
</dbReference>
<dbReference type="PRINTS" id="PR00315">
    <property type="entry name" value="ELONGATNFCT"/>
</dbReference>
<dbReference type="InterPro" id="IPR038363">
    <property type="entry name" value="LepA_C_sf"/>
</dbReference>
<accession>A0A317JP51</accession>
<evidence type="ECO:0000256" key="13">
    <source>
        <dbReference type="SAM" id="MobiDB-lite"/>
    </source>
</evidence>
<dbReference type="InterPro" id="IPR000640">
    <property type="entry name" value="EFG_V-like"/>
</dbReference>
<sequence>MSANIRNFSIIAHIDHGKTTLTDQLLRKTGTLADREMSERVMDSNPIEKERGITIKLAPVRMVYKPEFKHSNLLPLNSYILNLIDTPGHVDFGYEVSRSLAACEGALLVVDATQGIQAQTLSNYEKAKALGLTIIPVINKIDLPAADADQVALELMQEFGFNEQDIVKVSAKTGIGIEGLLEKIVEVIPPPTPTPSASPSTDGLASPPQAGGEETPLRVLVFTSLYHQHKGVIAYVRVVDGVLKREKLKAIGTRSEFLPIELGVFTPSMTPIDELKAGEVGYIATGLKDVRLMRVGDTITTVQRGSTQALPGYKEPQPMVYMEFYPIDGDDFALLVDAMGKLALHDAALQFQSTHSHALGNGLRVGFLGILHAAIVQERLEREFNLDLIATSPSVRYKIELRTGETIEIHTPIEYPDPAEIKRVFEPVVLATIFTPKDYLGDVMRLCERHRATLDGMEDHDRRVKVTYLLPLSELIVNFHDELKSVSSGFASLEYEMFDFQPVDAVKLDILVHFEKVEALSQIVVRDQAEHIGRAVVKRLKEVIPRQNFEVAIQAAIGGKVIAREDISAYRKDVTAKLYGGDQTRKDKLLKKQAKGKKRMKEFGKVSLPQEAFLAVLER</sequence>
<evidence type="ECO:0000256" key="9">
    <source>
        <dbReference type="ARBA" id="ARBA00057626"/>
    </source>
</evidence>
<dbReference type="InterPro" id="IPR035654">
    <property type="entry name" value="LepA_IV"/>
</dbReference>
<comment type="similarity">
    <text evidence="10">Belongs to the GTP-binding elongation factor family. LepA subfamily.</text>
</comment>
<evidence type="ECO:0000259" key="14">
    <source>
        <dbReference type="PROSITE" id="PS51722"/>
    </source>
</evidence>
<evidence type="ECO:0000256" key="1">
    <source>
        <dbReference type="ARBA" id="ARBA00005454"/>
    </source>
</evidence>
<dbReference type="Gene3D" id="3.30.70.870">
    <property type="entry name" value="Elongation Factor G (Translational Gtpase), domain 3"/>
    <property type="match status" value="1"/>
</dbReference>
<dbReference type="Pfam" id="PF00679">
    <property type="entry name" value="EFG_C"/>
    <property type="match status" value="1"/>
</dbReference>
<evidence type="ECO:0000313" key="16">
    <source>
        <dbReference type="Proteomes" id="UP000246104"/>
    </source>
</evidence>
<dbReference type="InterPro" id="IPR009000">
    <property type="entry name" value="Transl_B-barrel_sf"/>
</dbReference>
<dbReference type="Gene3D" id="3.30.70.2570">
    <property type="entry name" value="Elongation factor 4, C-terminal domain"/>
    <property type="match status" value="1"/>
</dbReference>
<dbReference type="GO" id="GO:0045727">
    <property type="term" value="P:positive regulation of translation"/>
    <property type="evidence" value="ECO:0007669"/>
    <property type="project" value="UniProtKB-UniRule"/>
</dbReference>
<dbReference type="GO" id="GO:0003746">
    <property type="term" value="F:translation elongation factor activity"/>
    <property type="evidence" value="ECO:0007669"/>
    <property type="project" value="UniProtKB-UniRule"/>
</dbReference>
<dbReference type="InterPro" id="IPR006297">
    <property type="entry name" value="EF-4"/>
</dbReference>
<evidence type="ECO:0000256" key="7">
    <source>
        <dbReference type="ARBA" id="ARBA00023136"/>
    </source>
</evidence>
<feature type="region of interest" description="Disordered" evidence="13">
    <location>
        <begin position="189"/>
        <end position="212"/>
    </location>
</feature>